<dbReference type="SUPFAM" id="SSF48371">
    <property type="entry name" value="ARM repeat"/>
    <property type="match status" value="1"/>
</dbReference>
<feature type="transmembrane region" description="Helical" evidence="1">
    <location>
        <begin position="49"/>
        <end position="72"/>
    </location>
</feature>
<dbReference type="Gene3D" id="1.25.10.10">
    <property type="entry name" value="Leucine-rich Repeat Variant"/>
    <property type="match status" value="2"/>
</dbReference>
<evidence type="ECO:0000256" key="1">
    <source>
        <dbReference type="SAM" id="Phobius"/>
    </source>
</evidence>
<reference evidence="3" key="1">
    <citation type="submission" date="2016-06" db="EMBL/GenBank/DDBJ databases">
        <title>Whole genome sequencing of Thermus brockianus strain GE-1.</title>
        <authorList>
            <person name="Schaefers C."/>
            <person name="Blank S."/>
            <person name="Wiebusch S."/>
            <person name="Elleuche S."/>
            <person name="Antranikian G."/>
        </authorList>
    </citation>
    <scope>NUCLEOTIDE SEQUENCE [LARGE SCALE GENOMIC DNA]</scope>
    <source>
        <strain evidence="3">GE-1</strain>
    </source>
</reference>
<proteinExistence type="predicted"/>
<dbReference type="Proteomes" id="UP000182993">
    <property type="component" value="Chromosome"/>
</dbReference>
<evidence type="ECO:0000313" key="3">
    <source>
        <dbReference type="Proteomes" id="UP000182993"/>
    </source>
</evidence>
<feature type="transmembrane region" description="Helical" evidence="1">
    <location>
        <begin position="7"/>
        <end position="29"/>
    </location>
</feature>
<dbReference type="InterPro" id="IPR011989">
    <property type="entry name" value="ARM-like"/>
</dbReference>
<accession>A0A1J0LUY9</accession>
<keyword evidence="1" id="KW-0812">Transmembrane</keyword>
<dbReference type="RefSeq" id="WP_071677572.1">
    <property type="nucleotide sequence ID" value="NZ_CP016312.1"/>
</dbReference>
<dbReference type="InterPro" id="IPR021133">
    <property type="entry name" value="HEAT_type_2"/>
</dbReference>
<keyword evidence="1" id="KW-1133">Transmembrane helix</keyword>
<dbReference type="AlphaFoldDB" id="A0A1J0LUY9"/>
<dbReference type="STRING" id="56956.A0O31_01858"/>
<dbReference type="KEGG" id="tbc:A0O31_01858"/>
<dbReference type="PROSITE" id="PS50077">
    <property type="entry name" value="HEAT_REPEAT"/>
    <property type="match status" value="1"/>
</dbReference>
<gene>
    <name evidence="2" type="ORF">A0O31_01858</name>
</gene>
<dbReference type="EMBL" id="CP016312">
    <property type="protein sequence ID" value="APD09946.1"/>
    <property type="molecule type" value="Genomic_DNA"/>
</dbReference>
<dbReference type="InterPro" id="IPR016024">
    <property type="entry name" value="ARM-type_fold"/>
</dbReference>
<organism evidence="2 3">
    <name type="scientific">Thermus brockianus</name>
    <dbReference type="NCBI Taxonomy" id="56956"/>
    <lineage>
        <taxon>Bacteria</taxon>
        <taxon>Thermotogati</taxon>
        <taxon>Deinococcota</taxon>
        <taxon>Deinococci</taxon>
        <taxon>Thermales</taxon>
        <taxon>Thermaceae</taxon>
        <taxon>Thermus</taxon>
    </lineage>
</organism>
<protein>
    <submittedName>
        <fullName evidence="2">HEAT repeat protein</fullName>
    </submittedName>
</protein>
<dbReference type="OrthoDB" id="30893at2"/>
<name>A0A1J0LUY9_THEBO</name>
<keyword evidence="1" id="KW-0472">Membrane</keyword>
<sequence>MWRPGEGLYALVVFLVVLLEALALGYLVLTLTARLFGLLGYGETLGALLLGLALTGLALVLLGAYALLYHAYTAWREGQEERLRERYLERFAQALLEGGSPPPFPWPKEAFAALLALRESLKGDLGQALLPWLRLGLPRWERALKGPLASRARRLEALDALAQARLPEAFPLVLPYLAHPDPVLRLAAARSGARLVGEQDLEAFAEALLRAALPRGALLEVLLLLEGRAEPVVRRLLKAGGREEVGAALEALGRLKLHSLAEEALAFLHHPDPEVRAAAMRALWRLEYPPLGHEEAVLAALEAEEEFVRLQAVRLLPLLGEPLARRALWRALSDPSFYVRRAAAEALKALNPALLERAAEAHPDPYGRAMAKQVLGA</sequence>
<evidence type="ECO:0000313" key="2">
    <source>
        <dbReference type="EMBL" id="APD09946.1"/>
    </source>
</evidence>
<dbReference type="Pfam" id="PF13646">
    <property type="entry name" value="HEAT_2"/>
    <property type="match status" value="1"/>
</dbReference>